<evidence type="ECO:0000313" key="2">
    <source>
        <dbReference type="Proteomes" id="UP000018004"/>
    </source>
</evidence>
<reference evidence="1 2" key="1">
    <citation type="submission" date="2013-08" db="EMBL/GenBank/DDBJ databases">
        <title>Flavobacterium limnosediminis JC2902 genome sequencing.</title>
        <authorList>
            <person name="Lee K."/>
            <person name="Yi H."/>
            <person name="Park S."/>
            <person name="Chun J."/>
        </authorList>
    </citation>
    <scope>NUCLEOTIDE SEQUENCE [LARGE SCALE GENOMIC DNA]</scope>
    <source>
        <strain evidence="1 2">JC2902</strain>
    </source>
</reference>
<dbReference type="eggNOG" id="ENOG502ZYEH">
    <property type="taxonomic scope" value="Bacteria"/>
</dbReference>
<organism evidence="1 2">
    <name type="scientific">Flavobacterium limnosediminis JC2902</name>
    <dbReference type="NCBI Taxonomy" id="1341181"/>
    <lineage>
        <taxon>Bacteria</taxon>
        <taxon>Pseudomonadati</taxon>
        <taxon>Bacteroidota</taxon>
        <taxon>Flavobacteriia</taxon>
        <taxon>Flavobacteriales</taxon>
        <taxon>Flavobacteriaceae</taxon>
        <taxon>Flavobacterium</taxon>
    </lineage>
</organism>
<protein>
    <submittedName>
        <fullName evidence="1">Uncharacterized protein</fullName>
    </submittedName>
</protein>
<dbReference type="RefSeq" id="WP_023580737.1">
    <property type="nucleotide sequence ID" value="NZ_AVGG01000042.1"/>
</dbReference>
<dbReference type="PATRIC" id="fig|1341181.4.peg.3149"/>
<sequence length="462" mass="54856">MRKTIFLIFLSFYISANCQNSVDKIVVTKNLLAARFNSSDSLYKSENKIITNKKVISKILEELKKIDNKNYLLAKYKIDTAYIKNNPEKLLKLYSNKLEIDWNTQQKKFIFKELQDVENFKKQLLDYLSNGCCYTMHNHYRNQIDIEVYKNNTIINKYSSRKYSWGYAMPWTGESDTIYNYEVERIINHLFNVPQKIKEPIEGDELLKYLVNKIIDNNIKNLYKLSAYSYQEEIEELKSTFNILSFEEVYGRGRYIWDEPKTLKISLQNIEMLPNVYLQFLASETGNTIYSRDSIIKNYKNIVTRVQNIKFIKSYLARNTNSKLDIYYFNNKPINNYNIESVNKNPIEWKKQDDYVAGLNWYEKNNVKPSFDLNEAIKTSQMNHCGCNYRFEKSFIEKGIFFEFFDEEDNTSIWILLPDNNVLLYIMDGEKALDLNLTEFEKSWGIKYPCKLFNSEGAEIKN</sequence>
<gene>
    <name evidence="1" type="ORF">FLJC2902T_32090</name>
</gene>
<comment type="caution">
    <text evidence="1">The sequence shown here is derived from an EMBL/GenBank/DDBJ whole genome shotgun (WGS) entry which is preliminary data.</text>
</comment>
<proteinExistence type="predicted"/>
<name>V6SBJ8_9FLAO</name>
<dbReference type="AlphaFoldDB" id="V6SBJ8"/>
<accession>V6SBJ8</accession>
<dbReference type="EMBL" id="AVGG01000042">
    <property type="protein sequence ID" value="ESU24011.1"/>
    <property type="molecule type" value="Genomic_DNA"/>
</dbReference>
<dbReference type="Proteomes" id="UP000018004">
    <property type="component" value="Unassembled WGS sequence"/>
</dbReference>
<evidence type="ECO:0000313" key="1">
    <source>
        <dbReference type="EMBL" id="ESU24011.1"/>
    </source>
</evidence>
<keyword evidence="2" id="KW-1185">Reference proteome</keyword>
<dbReference type="OrthoDB" id="1377053at2"/>